<dbReference type="GO" id="GO:0016811">
    <property type="term" value="F:hydrolase activity, acting on carbon-nitrogen (but not peptide) bonds, in linear amides"/>
    <property type="evidence" value="ECO:0007669"/>
    <property type="project" value="InterPro"/>
</dbReference>
<reference evidence="6 7" key="1">
    <citation type="submission" date="2019-12" db="EMBL/GenBank/DDBJ databases">
        <title>the WGS of Blastococcus saxobsidens 67B17.</title>
        <authorList>
            <person name="Jiang Z."/>
        </authorList>
    </citation>
    <scope>NUCLEOTIDE SEQUENCE [LARGE SCALE GENOMIC DNA]</scope>
    <source>
        <strain evidence="6 7">67B17</strain>
    </source>
</reference>
<keyword evidence="3" id="KW-0865">Zymogen</keyword>
<evidence type="ECO:0000256" key="2">
    <source>
        <dbReference type="ARBA" id="ARBA00022801"/>
    </source>
</evidence>
<organism evidence="6 7">
    <name type="scientific">Blastococcus saxobsidens</name>
    <dbReference type="NCBI Taxonomy" id="138336"/>
    <lineage>
        <taxon>Bacteria</taxon>
        <taxon>Bacillati</taxon>
        <taxon>Actinomycetota</taxon>
        <taxon>Actinomycetes</taxon>
        <taxon>Geodermatophilales</taxon>
        <taxon>Geodermatophilaceae</taxon>
        <taxon>Blastococcus</taxon>
    </lineage>
</organism>
<dbReference type="AlphaFoldDB" id="A0A6L9W3J9"/>
<feature type="signal peptide" evidence="5">
    <location>
        <begin position="1"/>
        <end position="23"/>
    </location>
</feature>
<dbReference type="InterPro" id="IPR043147">
    <property type="entry name" value="Penicillin_amidase_A-knob"/>
</dbReference>
<dbReference type="Gene3D" id="1.10.287.150">
    <property type="match status" value="1"/>
</dbReference>
<evidence type="ECO:0000256" key="3">
    <source>
        <dbReference type="ARBA" id="ARBA00023145"/>
    </source>
</evidence>
<dbReference type="Proteomes" id="UP000479241">
    <property type="component" value="Unassembled WGS sequence"/>
</dbReference>
<comment type="similarity">
    <text evidence="1">Belongs to the peptidase S45 family.</text>
</comment>
<dbReference type="Gene3D" id="3.60.20.10">
    <property type="entry name" value="Glutamine Phosphoribosylpyrophosphate, subunit 1, domain 1"/>
    <property type="match status" value="1"/>
</dbReference>
<feature type="region of interest" description="Disordered" evidence="4">
    <location>
        <begin position="23"/>
        <end position="69"/>
    </location>
</feature>
<evidence type="ECO:0008006" key="8">
    <source>
        <dbReference type="Google" id="ProtNLM"/>
    </source>
</evidence>
<dbReference type="InterPro" id="IPR023343">
    <property type="entry name" value="Penicillin_amidase_dom1"/>
</dbReference>
<dbReference type="InterPro" id="IPR043146">
    <property type="entry name" value="Penicillin_amidase_N_B-knob"/>
</dbReference>
<feature type="region of interest" description="Disordered" evidence="4">
    <location>
        <begin position="311"/>
        <end position="373"/>
    </location>
</feature>
<evidence type="ECO:0000256" key="1">
    <source>
        <dbReference type="ARBA" id="ARBA00006586"/>
    </source>
</evidence>
<name>A0A6L9W3J9_9ACTN</name>
<protein>
    <recommendedName>
        <fullName evidence="8">Penicillin amidase</fullName>
    </recommendedName>
</protein>
<dbReference type="PANTHER" id="PTHR34218:SF4">
    <property type="entry name" value="ACYL-HOMOSERINE LACTONE ACYLASE QUIP"/>
    <property type="match status" value="1"/>
</dbReference>
<dbReference type="Pfam" id="PF01804">
    <property type="entry name" value="Penicil_amidase"/>
    <property type="match status" value="1"/>
</dbReference>
<dbReference type="PANTHER" id="PTHR34218">
    <property type="entry name" value="PEPTIDASE S45 PENICILLIN AMIDASE"/>
    <property type="match status" value="1"/>
</dbReference>
<keyword evidence="5" id="KW-0732">Signal</keyword>
<feature type="chain" id="PRO_5026873962" description="Penicillin amidase" evidence="5">
    <location>
        <begin position="24"/>
        <end position="911"/>
    </location>
</feature>
<sequence>MRRIAIVLAAGVVAVASAAPATATPTEHAGDHPGVRNVLPPGQAGGMTLPGAAGAIPGDPLGRQAVDGRNAPENFADQLEMYDALNHADLGSLTEESLGAYYKDSPLTLTDDEAVSVDRPKDGVVIRRDEFGVPYIEGETREDAAWGSGYAGTVDRMFLMDVLRHVGAARAAEFLGPSAENIAMDQEQLRTAFYTEEEAAAQMEEVAARFGEEGQRLLAAADAFIAGINAAQERLCPGLVLGPSCPVEYAALQRVPQPWDRADVVYIASLVGGIFGKGGGAEFANARWLQQLEQQFGPEEARRIFDDLRSADDADAPTTSSEPAPYGGGPVDPTLPGVALPDLDGPTAPGTGDDAGSGGIPQPSLGSLSGRLAPAPMRITGPFGTLDLAAVADGMSNAALVSGDRTADGHPAAVFGPQTGYYAPQLLTEQAVVAPGIRARGVSFAGTNLVVQLGRGVDYAWSATSANSDNVDTVVAPLCDPAGGAATVESEGYVDDGRCVPMDSRVHQETALPTLGGVGAPQVLRFRVLRTDDGIVQLRTTVDGQPVAVVAQRSTYHRELDSVIGFERFGNPDVVDDAGSFQQAAAAIDYTFNWFYADDRDIAYYSSGRLPVRAEGTDPHLPRWAGDRWAWQGWLAAEDHPQQVNPPSGFLVSWNNKPAPGWAAADDGWGWGPVHRSLALSDRMTALTDAGGVTTPDLVAAVQDAATVDSRADYTLPALLDAVGDDPGLAEATALLRDWQERGAHRLDADRDGGYDDQAAVALFDAWWESTADDGTVTSVAHELLRGTLGALVTELPQRLDDHPRQGLGSAWNNVAWYGYVVEDLGGQGQWSRSYCGGGDAATCQADLRASLRATVDRLLAEQGAESVGELTYDKHLDDITAKSTGVVGVRDIDWQNRPTFQQVVHFTSGR</sequence>
<keyword evidence="2" id="KW-0378">Hydrolase</keyword>
<dbReference type="Gene3D" id="1.10.439.10">
    <property type="entry name" value="Penicillin Amidohydrolase, domain 1"/>
    <property type="match status" value="1"/>
</dbReference>
<dbReference type="GO" id="GO:0017000">
    <property type="term" value="P:antibiotic biosynthetic process"/>
    <property type="evidence" value="ECO:0007669"/>
    <property type="project" value="InterPro"/>
</dbReference>
<gene>
    <name evidence="6" type="ORF">GCU60_11470</name>
</gene>
<evidence type="ECO:0000256" key="4">
    <source>
        <dbReference type="SAM" id="MobiDB-lite"/>
    </source>
</evidence>
<dbReference type="Gene3D" id="1.10.1400.10">
    <property type="match status" value="1"/>
</dbReference>
<dbReference type="Gene3D" id="2.30.120.10">
    <property type="match status" value="1"/>
</dbReference>
<dbReference type="InterPro" id="IPR029055">
    <property type="entry name" value="Ntn_hydrolases_N"/>
</dbReference>
<evidence type="ECO:0000313" key="7">
    <source>
        <dbReference type="Proteomes" id="UP000479241"/>
    </source>
</evidence>
<proteinExistence type="inferred from homology"/>
<dbReference type="RefSeq" id="WP_163205292.1">
    <property type="nucleotide sequence ID" value="NZ_JAAGWG010000015.1"/>
</dbReference>
<comment type="caution">
    <text evidence="6">The sequence shown here is derived from an EMBL/GenBank/DDBJ whole genome shotgun (WGS) entry which is preliminary data.</text>
</comment>
<dbReference type="SUPFAM" id="SSF56235">
    <property type="entry name" value="N-terminal nucleophile aminohydrolases (Ntn hydrolases)"/>
    <property type="match status" value="1"/>
</dbReference>
<dbReference type="EMBL" id="JAAGWG010000015">
    <property type="protein sequence ID" value="NEK86372.1"/>
    <property type="molecule type" value="Genomic_DNA"/>
</dbReference>
<evidence type="ECO:0000256" key="5">
    <source>
        <dbReference type="SAM" id="SignalP"/>
    </source>
</evidence>
<evidence type="ECO:0000313" key="6">
    <source>
        <dbReference type="EMBL" id="NEK86372.1"/>
    </source>
</evidence>
<dbReference type="InterPro" id="IPR002692">
    <property type="entry name" value="S45"/>
</dbReference>
<accession>A0A6L9W3J9</accession>